<dbReference type="InterPro" id="IPR005314">
    <property type="entry name" value="Peptidase_C50"/>
</dbReference>
<name>A0AA88YHR7_PINIB</name>
<sequence length="230" mass="26485">MYLFYVLRMESWEGIVNSKPSAEQYSYALTQKDLLISGQLEAHGKLEATGTMMYYFMAGGKFGTSFYLRLILVDLDFGKLIVFTLKCLQKSLQDCPLYPMDFVNVLEIFGKFRTCYKEKTLKSFGISVCKRWLHMSVIQNQISLANMNFLITLLKSVLFYLSPCVVSNLWDVTDKDIDRFLRDLLETWLENDSSTDLLDIIPKARDVCRLKYLIGSAPVVYGLPITLNPR</sequence>
<dbReference type="GO" id="GO:0006508">
    <property type="term" value="P:proteolysis"/>
    <property type="evidence" value="ECO:0007669"/>
    <property type="project" value="InterPro"/>
</dbReference>
<dbReference type="GO" id="GO:0005634">
    <property type="term" value="C:nucleus"/>
    <property type="evidence" value="ECO:0007669"/>
    <property type="project" value="InterPro"/>
</dbReference>
<reference evidence="1" key="1">
    <citation type="submission" date="2019-08" db="EMBL/GenBank/DDBJ databases">
        <title>The improved chromosome-level genome for the pearl oyster Pinctada fucata martensii using PacBio sequencing and Hi-C.</title>
        <authorList>
            <person name="Zheng Z."/>
        </authorList>
    </citation>
    <scope>NUCLEOTIDE SEQUENCE</scope>
    <source>
        <strain evidence="1">ZZ-2019</strain>
        <tissue evidence="1">Adductor muscle</tissue>
    </source>
</reference>
<dbReference type="PANTHER" id="PTHR12792">
    <property type="entry name" value="EXTRA SPINDLE POLES 1-RELATED"/>
    <property type="match status" value="1"/>
</dbReference>
<accession>A0AA88YHR7</accession>
<evidence type="ECO:0000313" key="2">
    <source>
        <dbReference type="Proteomes" id="UP001186944"/>
    </source>
</evidence>
<dbReference type="Proteomes" id="UP001186944">
    <property type="component" value="Unassembled WGS sequence"/>
</dbReference>
<dbReference type="GO" id="GO:0072686">
    <property type="term" value="C:mitotic spindle"/>
    <property type="evidence" value="ECO:0007669"/>
    <property type="project" value="TreeGrafter"/>
</dbReference>
<gene>
    <name evidence="1" type="ORF">FSP39_018060</name>
</gene>
<keyword evidence="2" id="KW-1185">Reference proteome</keyword>
<dbReference type="AlphaFoldDB" id="A0AA88YHR7"/>
<dbReference type="GO" id="GO:0005737">
    <property type="term" value="C:cytoplasm"/>
    <property type="evidence" value="ECO:0007669"/>
    <property type="project" value="TreeGrafter"/>
</dbReference>
<dbReference type="EMBL" id="VSWD01000004">
    <property type="protein sequence ID" value="KAK3105140.1"/>
    <property type="molecule type" value="Genomic_DNA"/>
</dbReference>
<evidence type="ECO:0000313" key="1">
    <source>
        <dbReference type="EMBL" id="KAK3105140.1"/>
    </source>
</evidence>
<dbReference type="PANTHER" id="PTHR12792:SF0">
    <property type="entry name" value="SEPARIN"/>
    <property type="match status" value="1"/>
</dbReference>
<dbReference type="GO" id="GO:0051307">
    <property type="term" value="P:meiotic chromosome separation"/>
    <property type="evidence" value="ECO:0007669"/>
    <property type="project" value="TreeGrafter"/>
</dbReference>
<dbReference type="GO" id="GO:0004197">
    <property type="term" value="F:cysteine-type endopeptidase activity"/>
    <property type="evidence" value="ECO:0007669"/>
    <property type="project" value="InterPro"/>
</dbReference>
<comment type="caution">
    <text evidence="1">The sequence shown here is derived from an EMBL/GenBank/DDBJ whole genome shotgun (WGS) entry which is preliminary data.</text>
</comment>
<dbReference type="GO" id="GO:0005813">
    <property type="term" value="C:centrosome"/>
    <property type="evidence" value="ECO:0007669"/>
    <property type="project" value="TreeGrafter"/>
</dbReference>
<organism evidence="1 2">
    <name type="scientific">Pinctada imbricata</name>
    <name type="common">Atlantic pearl-oyster</name>
    <name type="synonym">Pinctada martensii</name>
    <dbReference type="NCBI Taxonomy" id="66713"/>
    <lineage>
        <taxon>Eukaryota</taxon>
        <taxon>Metazoa</taxon>
        <taxon>Spiralia</taxon>
        <taxon>Lophotrochozoa</taxon>
        <taxon>Mollusca</taxon>
        <taxon>Bivalvia</taxon>
        <taxon>Autobranchia</taxon>
        <taxon>Pteriomorphia</taxon>
        <taxon>Pterioida</taxon>
        <taxon>Pterioidea</taxon>
        <taxon>Pteriidae</taxon>
        <taxon>Pinctada</taxon>
    </lineage>
</organism>
<protein>
    <submittedName>
        <fullName evidence="1">Uncharacterized protein</fullName>
    </submittedName>
</protein>
<proteinExistence type="predicted"/>